<dbReference type="InterPro" id="IPR001138">
    <property type="entry name" value="Zn2Cys6_DnaBD"/>
</dbReference>
<feature type="domain" description="Zn(2)-C6 fungal-type" evidence="3">
    <location>
        <begin position="36"/>
        <end position="66"/>
    </location>
</feature>
<dbReference type="PANTHER" id="PTHR47657:SF7">
    <property type="entry name" value="STEROL REGULATORY ELEMENT-BINDING PROTEIN ECM22"/>
    <property type="match status" value="1"/>
</dbReference>
<protein>
    <recommendedName>
        <fullName evidence="3">Zn(2)-C6 fungal-type domain-containing protein</fullName>
    </recommendedName>
</protein>
<feature type="compositionally biased region" description="Low complexity" evidence="2">
    <location>
        <begin position="176"/>
        <end position="199"/>
    </location>
</feature>
<dbReference type="PROSITE" id="PS00463">
    <property type="entry name" value="ZN2_CY6_FUNGAL_1"/>
    <property type="match status" value="1"/>
</dbReference>
<feature type="region of interest" description="Disordered" evidence="2">
    <location>
        <begin position="798"/>
        <end position="830"/>
    </location>
</feature>
<organism evidence="4 5">
    <name type="scientific">Sporothrix eucalyptigena</name>
    <dbReference type="NCBI Taxonomy" id="1812306"/>
    <lineage>
        <taxon>Eukaryota</taxon>
        <taxon>Fungi</taxon>
        <taxon>Dikarya</taxon>
        <taxon>Ascomycota</taxon>
        <taxon>Pezizomycotina</taxon>
        <taxon>Sordariomycetes</taxon>
        <taxon>Sordariomycetidae</taxon>
        <taxon>Ophiostomatales</taxon>
        <taxon>Ophiostomataceae</taxon>
        <taxon>Sporothrix</taxon>
    </lineage>
</organism>
<dbReference type="InterPro" id="IPR036864">
    <property type="entry name" value="Zn2-C6_fun-type_DNA-bd_sf"/>
</dbReference>
<dbReference type="PROSITE" id="PS50048">
    <property type="entry name" value="ZN2_CY6_FUNGAL_2"/>
    <property type="match status" value="1"/>
</dbReference>
<feature type="region of interest" description="Disordered" evidence="2">
    <location>
        <begin position="257"/>
        <end position="276"/>
    </location>
</feature>
<dbReference type="Pfam" id="PF00172">
    <property type="entry name" value="Zn_clus"/>
    <property type="match status" value="1"/>
</dbReference>
<feature type="region of interest" description="Disordered" evidence="2">
    <location>
        <begin position="544"/>
        <end position="566"/>
    </location>
</feature>
<comment type="caution">
    <text evidence="4">The sequence shown here is derived from an EMBL/GenBank/DDBJ whole genome shotgun (WGS) entry which is preliminary data.</text>
</comment>
<dbReference type="EMBL" id="CAWUHD010000011">
    <property type="protein sequence ID" value="CAK7213462.1"/>
    <property type="molecule type" value="Genomic_DNA"/>
</dbReference>
<dbReference type="Proteomes" id="UP001642482">
    <property type="component" value="Unassembled WGS sequence"/>
</dbReference>
<dbReference type="CDD" id="cd00067">
    <property type="entry name" value="GAL4"/>
    <property type="match status" value="1"/>
</dbReference>
<evidence type="ECO:0000259" key="3">
    <source>
        <dbReference type="PROSITE" id="PS50048"/>
    </source>
</evidence>
<reference evidence="4 5" key="1">
    <citation type="submission" date="2024-01" db="EMBL/GenBank/DDBJ databases">
        <authorList>
            <person name="Allen C."/>
            <person name="Tagirdzhanova G."/>
        </authorList>
    </citation>
    <scope>NUCLEOTIDE SEQUENCE [LARGE SCALE GENOMIC DNA]</scope>
</reference>
<name>A0ABP0B1P6_9PEZI</name>
<gene>
    <name evidence="4" type="ORF">SEUCBS140593_001863</name>
</gene>
<sequence>MQNGRKPPSALGSHIPSGSDRRDTRHGRSGPRSRLGCVTCKQRRVRCDEAHPVCGHCRRLQLDCWYQAPGAGKQQRKQQLQRPPQPPLQSQSQSQSQLPLQLPLHSHQVGDVGESPFAGLLPPAASVAANETSPDDGHVDHSLLRRGGRQRSQMALPDVTAPDLWTYARSGYATPNGNSHNNHNNNNNNNNNSNNNNNGLPWTPARRYDFFDIFAELDTSWAGEFSCVLPEVQTPLDQMAAAAEQPQLDTLAAALSSSGPDISPMTDADDGTTMRPALPMQQQTNEVPKEIPMTHQQTPHWESKAFMPSHHRPSTSGGSTRNNSSNDSDDVAHLMRLFHQIVQPPAAILIGGFERWRRLQHYLCKLGDKSRAVRSALLCLVELLVIDDDDSASRTQRMQRILERHATACQEIEAKLGSGADEGHPPLRPKTREHLLAAIFLLAWFEVIRDQDAHTSLFPRHLAERVITSATSATTSNASATTTTTSWSRYSQQLLSWLNTLDSKAAHMGRETLLSPKSLEAVAHFQVHITSSLEHGGCATVDSKTGTHDAEASELSSVDDMSPGSDGLDGHAADAFSSTAAVTSSAPAMSTATPTAAAHDTHPRLPPLGQVKQILLRTVLQPALEWYLTSQSYCRRISAHDKHHRRRFTSDDEYEVITACKQLEAELFELWDDRPAVMSLAAHQLRAVVAADLAKRLEEIFSVYLASFWILFVHLHRISWWNLPHSALARRALAEVWQHMQRAYGEEIQGPGPSVRKVIHPSLLWPLFLFGSECTDPAQAQWAIEQLEALGEAKPVLLDQERPGQPQKQKEATSDAIDDSNDTLPPFRLSSGATRNAKRAALLLRQLIKEQNTKQARVDDRDLSMRLFGCYFSII</sequence>
<evidence type="ECO:0000256" key="1">
    <source>
        <dbReference type="ARBA" id="ARBA00023242"/>
    </source>
</evidence>
<feature type="compositionally biased region" description="Low complexity" evidence="2">
    <location>
        <begin position="314"/>
        <end position="326"/>
    </location>
</feature>
<accession>A0ABP0B1P6</accession>
<dbReference type="PANTHER" id="PTHR47657">
    <property type="entry name" value="STEROL REGULATORY ELEMENT-BINDING PROTEIN ECM22"/>
    <property type="match status" value="1"/>
</dbReference>
<feature type="compositionally biased region" description="Low complexity" evidence="2">
    <location>
        <begin position="77"/>
        <end position="99"/>
    </location>
</feature>
<evidence type="ECO:0000313" key="4">
    <source>
        <dbReference type="EMBL" id="CAK7213462.1"/>
    </source>
</evidence>
<feature type="region of interest" description="Disordered" evidence="2">
    <location>
        <begin position="1"/>
        <end position="35"/>
    </location>
</feature>
<evidence type="ECO:0000313" key="5">
    <source>
        <dbReference type="Proteomes" id="UP001642482"/>
    </source>
</evidence>
<dbReference type="SUPFAM" id="SSF57701">
    <property type="entry name" value="Zn2/Cys6 DNA-binding domain"/>
    <property type="match status" value="1"/>
</dbReference>
<feature type="region of interest" description="Disordered" evidence="2">
    <location>
        <begin position="175"/>
        <end position="200"/>
    </location>
</feature>
<keyword evidence="5" id="KW-1185">Reference proteome</keyword>
<feature type="region of interest" description="Disordered" evidence="2">
    <location>
        <begin position="75"/>
        <end position="99"/>
    </location>
</feature>
<dbReference type="InterPro" id="IPR052400">
    <property type="entry name" value="Zn2-C6_fungal_TF"/>
</dbReference>
<proteinExistence type="predicted"/>
<feature type="region of interest" description="Disordered" evidence="2">
    <location>
        <begin position="305"/>
        <end position="328"/>
    </location>
</feature>
<evidence type="ECO:0000256" key="2">
    <source>
        <dbReference type="SAM" id="MobiDB-lite"/>
    </source>
</evidence>
<dbReference type="Gene3D" id="4.10.240.10">
    <property type="entry name" value="Zn(2)-C6 fungal-type DNA-binding domain"/>
    <property type="match status" value="1"/>
</dbReference>
<keyword evidence="1" id="KW-0539">Nucleus</keyword>
<feature type="region of interest" description="Disordered" evidence="2">
    <location>
        <begin position="127"/>
        <end position="157"/>
    </location>
</feature>
<dbReference type="SMART" id="SM00066">
    <property type="entry name" value="GAL4"/>
    <property type="match status" value="1"/>
</dbReference>